<sequence>MKPLIFSFCPRQNSAYDFILEALEQYAELQSILCFEVESIDSVLSYILEQIKTSTHTDFWALAAVGLLYEMTCKQVQVKPEYEQIAVLALQADPLGTSKERQKFHSIIRSYFSDSCQFTHVGSVCKSV</sequence>
<dbReference type="EMBL" id="DACRBY010000017">
    <property type="protein sequence ID" value="HAS8540897.1"/>
    <property type="molecule type" value="Genomic_DNA"/>
</dbReference>
<reference evidence="1" key="1">
    <citation type="journal article" date="2018" name="Genome Biol.">
        <title>SKESA: strategic k-mer extension for scrupulous assemblies.</title>
        <authorList>
            <person name="Souvorov A."/>
            <person name="Agarwala R."/>
            <person name="Lipman D.J."/>
        </authorList>
    </citation>
    <scope>NUCLEOTIDE SEQUENCE</scope>
    <source>
        <strain evidence="1">BCW_3452</strain>
    </source>
</reference>
<protein>
    <submittedName>
        <fullName evidence="1">Uncharacterized protein</fullName>
    </submittedName>
</protein>
<comment type="caution">
    <text evidence="1">The sequence shown here is derived from an EMBL/GenBank/DDBJ whole genome shotgun (WGS) entry which is preliminary data.</text>
</comment>
<dbReference type="Proteomes" id="UP000863257">
    <property type="component" value="Unassembled WGS sequence"/>
</dbReference>
<evidence type="ECO:0000313" key="1">
    <source>
        <dbReference type="EMBL" id="HAS8540897.1"/>
    </source>
</evidence>
<reference evidence="1" key="2">
    <citation type="submission" date="2019-01" db="EMBL/GenBank/DDBJ databases">
        <authorList>
            <consortium name="NCBI Pathogen Detection Project"/>
        </authorList>
    </citation>
    <scope>NUCLEOTIDE SEQUENCE</scope>
    <source>
        <strain evidence="1">BCW_3452</strain>
    </source>
</reference>
<gene>
    <name evidence="1" type="ORF">I7730_13995</name>
</gene>
<proteinExistence type="predicted"/>
<accession>A0A8H9N137</accession>
<name>A0A8H9N137_VIBVL</name>
<organism evidence="1">
    <name type="scientific">Vibrio vulnificus</name>
    <dbReference type="NCBI Taxonomy" id="672"/>
    <lineage>
        <taxon>Bacteria</taxon>
        <taxon>Pseudomonadati</taxon>
        <taxon>Pseudomonadota</taxon>
        <taxon>Gammaproteobacteria</taxon>
        <taxon>Vibrionales</taxon>
        <taxon>Vibrionaceae</taxon>
        <taxon>Vibrio</taxon>
    </lineage>
</organism>
<dbReference type="AlphaFoldDB" id="A0A8H9N137"/>